<sequence>AAAAAAAGKFDQKIDKSLLQDDRLWPQGYLRTEFLFPPVRDELESGADSGVEEKMSAPRPAIIRFPSTRPTRLRRAAKEPKEIDEIDDFLRSSTKSKPASDDFSDDAFWKEIEHRAMEDIASSKPTATSKIQMAAFQSDAEAGKELAALADSIDGPSVTGTKVHLNSASHSEHQFTGTAAPSVLSQESVTPTAIAAAGLGTRPSSPNVPTVALPATVSHFDAGVHPDFPDFPPRARGLHNVPAGHNTGRQIDWDFKRGFRVVNKNYSPKRL</sequence>
<gene>
    <name evidence="2" type="ORF">PFISCL1PPCAC_4972</name>
</gene>
<dbReference type="Proteomes" id="UP001432322">
    <property type="component" value="Unassembled WGS sequence"/>
</dbReference>
<protein>
    <submittedName>
        <fullName evidence="2">Uncharacterized protein</fullName>
    </submittedName>
</protein>
<evidence type="ECO:0000313" key="2">
    <source>
        <dbReference type="EMBL" id="GMT13675.1"/>
    </source>
</evidence>
<organism evidence="2 3">
    <name type="scientific">Pristionchus fissidentatus</name>
    <dbReference type="NCBI Taxonomy" id="1538716"/>
    <lineage>
        <taxon>Eukaryota</taxon>
        <taxon>Metazoa</taxon>
        <taxon>Ecdysozoa</taxon>
        <taxon>Nematoda</taxon>
        <taxon>Chromadorea</taxon>
        <taxon>Rhabditida</taxon>
        <taxon>Rhabditina</taxon>
        <taxon>Diplogasteromorpha</taxon>
        <taxon>Diplogasteroidea</taxon>
        <taxon>Neodiplogasteridae</taxon>
        <taxon>Pristionchus</taxon>
    </lineage>
</organism>
<dbReference type="AlphaFoldDB" id="A0AAV5V569"/>
<evidence type="ECO:0000313" key="3">
    <source>
        <dbReference type="Proteomes" id="UP001432322"/>
    </source>
</evidence>
<feature type="region of interest" description="Disordered" evidence="1">
    <location>
        <begin position="68"/>
        <end position="103"/>
    </location>
</feature>
<accession>A0AAV5V569</accession>
<evidence type="ECO:0000256" key="1">
    <source>
        <dbReference type="SAM" id="MobiDB-lite"/>
    </source>
</evidence>
<reference evidence="2" key="1">
    <citation type="submission" date="2023-10" db="EMBL/GenBank/DDBJ databases">
        <title>Genome assembly of Pristionchus species.</title>
        <authorList>
            <person name="Yoshida K."/>
            <person name="Sommer R.J."/>
        </authorList>
    </citation>
    <scope>NUCLEOTIDE SEQUENCE</scope>
    <source>
        <strain evidence="2">RS5133</strain>
    </source>
</reference>
<feature type="non-terminal residue" evidence="2">
    <location>
        <position position="1"/>
    </location>
</feature>
<proteinExistence type="predicted"/>
<feature type="non-terminal residue" evidence="2">
    <location>
        <position position="271"/>
    </location>
</feature>
<dbReference type="EMBL" id="BTSY01000002">
    <property type="protein sequence ID" value="GMT13675.1"/>
    <property type="molecule type" value="Genomic_DNA"/>
</dbReference>
<keyword evidence="3" id="KW-1185">Reference proteome</keyword>
<name>A0AAV5V569_9BILA</name>
<comment type="caution">
    <text evidence="2">The sequence shown here is derived from an EMBL/GenBank/DDBJ whole genome shotgun (WGS) entry which is preliminary data.</text>
</comment>